<reference evidence="4 5" key="1">
    <citation type="journal article" date="2018" name="BMC Genomics">
        <title>Comparative genome analyses reveal sequence features reflecting distinct modes of host-adaptation between dicot and monocot powdery mildew.</title>
        <authorList>
            <person name="Wu Y."/>
            <person name="Ma X."/>
            <person name="Pan Z."/>
            <person name="Kale S.D."/>
            <person name="Song Y."/>
            <person name="King H."/>
            <person name="Zhang Q."/>
            <person name="Presley C."/>
            <person name="Deng X."/>
            <person name="Wei C.I."/>
            <person name="Xiao S."/>
        </authorList>
    </citation>
    <scope>NUCLEOTIDE SEQUENCE [LARGE SCALE GENOMIC DNA]</scope>
    <source>
        <strain evidence="4">UCSC1</strain>
    </source>
</reference>
<dbReference type="GO" id="GO:0031930">
    <property type="term" value="P:mitochondria-nucleus signaling pathway"/>
    <property type="evidence" value="ECO:0007669"/>
    <property type="project" value="TreeGrafter"/>
</dbReference>
<gene>
    <name evidence="4" type="ORF">GcC1_124012</name>
</gene>
<dbReference type="Pfam" id="PF08550">
    <property type="entry name" value="GATA_AreA"/>
    <property type="match status" value="1"/>
</dbReference>
<organism evidence="4 5">
    <name type="scientific">Golovinomyces cichoracearum</name>
    <dbReference type="NCBI Taxonomy" id="62708"/>
    <lineage>
        <taxon>Eukaryota</taxon>
        <taxon>Fungi</taxon>
        <taxon>Dikarya</taxon>
        <taxon>Ascomycota</taxon>
        <taxon>Pezizomycotina</taxon>
        <taxon>Leotiomycetes</taxon>
        <taxon>Erysiphales</taxon>
        <taxon>Erysiphaceae</taxon>
        <taxon>Golovinomyces</taxon>
    </lineage>
</organism>
<dbReference type="PANTHER" id="PTHR28014">
    <property type="entry name" value="NEGATIVE REGULATOR OF RAS-CAMP PATHWAY"/>
    <property type="match status" value="1"/>
</dbReference>
<feature type="region of interest" description="Disordered" evidence="1">
    <location>
        <begin position="321"/>
        <end position="350"/>
    </location>
</feature>
<dbReference type="InterPro" id="IPR013860">
    <property type="entry name" value="AreA_GATA"/>
</dbReference>
<accession>A0A420I6B5</accession>
<evidence type="ECO:0000259" key="3">
    <source>
        <dbReference type="Pfam" id="PF11702"/>
    </source>
</evidence>
<dbReference type="GO" id="GO:0006808">
    <property type="term" value="P:regulation of nitrogen utilization"/>
    <property type="evidence" value="ECO:0007669"/>
    <property type="project" value="TreeGrafter"/>
</dbReference>
<dbReference type="GO" id="GO:0005737">
    <property type="term" value="C:cytoplasm"/>
    <property type="evidence" value="ECO:0007669"/>
    <property type="project" value="TreeGrafter"/>
</dbReference>
<evidence type="ECO:0000256" key="1">
    <source>
        <dbReference type="SAM" id="MobiDB-lite"/>
    </source>
</evidence>
<feature type="domain" description="Nitrogen regulatory protein areA GATA-like" evidence="2">
    <location>
        <begin position="31"/>
        <end position="58"/>
    </location>
</feature>
<dbReference type="GO" id="GO:0000122">
    <property type="term" value="P:negative regulation of transcription by RNA polymerase II"/>
    <property type="evidence" value="ECO:0007669"/>
    <property type="project" value="TreeGrafter"/>
</dbReference>
<dbReference type="PANTHER" id="PTHR28014:SF1">
    <property type="entry name" value="NEGATIVE REGULATOR OF RAS-CAMP PATHWAY"/>
    <property type="match status" value="1"/>
</dbReference>
<dbReference type="EMBL" id="MCBR01012470">
    <property type="protein sequence ID" value="RKF65194.1"/>
    <property type="molecule type" value="Genomic_DNA"/>
</dbReference>
<feature type="compositionally biased region" description="Acidic residues" evidence="1">
    <location>
        <begin position="321"/>
        <end position="345"/>
    </location>
</feature>
<evidence type="ECO:0000259" key="2">
    <source>
        <dbReference type="Pfam" id="PF08550"/>
    </source>
</evidence>
<feature type="region of interest" description="Disordered" evidence="1">
    <location>
        <begin position="395"/>
        <end position="424"/>
    </location>
</feature>
<feature type="domain" description="DUF3295" evidence="3">
    <location>
        <begin position="79"/>
        <end position="536"/>
    </location>
</feature>
<dbReference type="InterPro" id="IPR053043">
    <property type="entry name" value="Ras-cAMP_regulatory"/>
</dbReference>
<evidence type="ECO:0000313" key="4">
    <source>
        <dbReference type="EMBL" id="RKF65194.1"/>
    </source>
</evidence>
<protein>
    <submittedName>
        <fullName evidence="4">Putative duf1752-domain-containing protein</fullName>
    </submittedName>
</protein>
<proteinExistence type="predicted"/>
<sequence>MSQKLDMPVLKVDVASIHQVDPRNTESLYSMWTVFSHCASAIEEGKRLENLSWRIWNRETLCCGSEDELAISRTSSFHSMDSAPSDKNFKRLSAVRSEEIDAKSSSTNSLSIDQRNLLSKHTTSDDLEKMVTIITENKKLQELPDLRLSHTCNVSRIETGSRPVVLPSSPAIPIKANATNTVRGSTPSSSTYIQRFEKSISSDLTDDIASVVLFDDSQSKAKTIFALGGSSGDESCNHEGSSQNSSWARLSQAQQKKKNAMFSFGGSSNEEEAQLIEKVTDVSRNGSVLGKVSSWRETTFQEEIARRTIREEVIVDDVFETDEEDEVDESAIEDDDDSSEWEDSVEGSGNVSVDEKNLFRRVDSRPNLTSRRSLITTMLHQHDRMEALLSAATNSKSTPEINTNNFSTSQEKSTSLAQESTEHVSNLGPILETPRSEARPIPRQGMNSQKLALSPRTTRRNMLASELTVSLRQHLLWERKQKSQTVNAVLKRRHTAQDIAQLRQLPEKSFMGKEDIKGCWENYFEGGLGEYNSRGW</sequence>
<dbReference type="InterPro" id="IPR021711">
    <property type="entry name" value="DUF3295"/>
</dbReference>
<evidence type="ECO:0000313" key="5">
    <source>
        <dbReference type="Proteomes" id="UP000285405"/>
    </source>
</evidence>
<feature type="compositionally biased region" description="Polar residues" evidence="1">
    <location>
        <begin position="232"/>
        <end position="250"/>
    </location>
</feature>
<dbReference type="AlphaFoldDB" id="A0A420I6B5"/>
<dbReference type="Pfam" id="PF11702">
    <property type="entry name" value="DUF3295"/>
    <property type="match status" value="1"/>
</dbReference>
<dbReference type="OrthoDB" id="5054775at2759"/>
<comment type="caution">
    <text evidence="4">The sequence shown here is derived from an EMBL/GenBank/DDBJ whole genome shotgun (WGS) entry which is preliminary data.</text>
</comment>
<feature type="compositionally biased region" description="Polar residues" evidence="1">
    <location>
        <begin position="395"/>
        <end position="419"/>
    </location>
</feature>
<name>A0A420I6B5_9PEZI</name>
<dbReference type="Proteomes" id="UP000285405">
    <property type="component" value="Unassembled WGS sequence"/>
</dbReference>
<feature type="region of interest" description="Disordered" evidence="1">
    <location>
        <begin position="230"/>
        <end position="250"/>
    </location>
</feature>